<comment type="similarity">
    <text evidence="8">Belongs to the binding-protein-dependent transport system permease family. LivHM subfamily.</text>
</comment>
<feature type="transmembrane region" description="Helical" evidence="9">
    <location>
        <begin position="61"/>
        <end position="80"/>
    </location>
</feature>
<dbReference type="Proteomes" id="UP000248544">
    <property type="component" value="Unassembled WGS sequence"/>
</dbReference>
<accession>A0A2W2HKS1</accession>
<dbReference type="Pfam" id="PF02653">
    <property type="entry name" value="BPD_transp_2"/>
    <property type="match status" value="1"/>
</dbReference>
<comment type="caution">
    <text evidence="10">The sequence shown here is derived from an EMBL/GenBank/DDBJ whole genome shotgun (WGS) entry which is preliminary data.</text>
</comment>
<evidence type="ECO:0000256" key="7">
    <source>
        <dbReference type="ARBA" id="ARBA00023136"/>
    </source>
</evidence>
<dbReference type="GO" id="GO:0022857">
    <property type="term" value="F:transmembrane transporter activity"/>
    <property type="evidence" value="ECO:0007669"/>
    <property type="project" value="InterPro"/>
</dbReference>
<evidence type="ECO:0000313" key="11">
    <source>
        <dbReference type="Proteomes" id="UP000248544"/>
    </source>
</evidence>
<organism evidence="10 11">
    <name type="scientific">Spongiactinospora gelatinilytica</name>
    <dbReference type="NCBI Taxonomy" id="2666298"/>
    <lineage>
        <taxon>Bacteria</taxon>
        <taxon>Bacillati</taxon>
        <taxon>Actinomycetota</taxon>
        <taxon>Actinomycetes</taxon>
        <taxon>Streptosporangiales</taxon>
        <taxon>Streptosporangiaceae</taxon>
        <taxon>Spongiactinospora</taxon>
    </lineage>
</organism>
<comment type="subcellular location">
    <subcellularLocation>
        <location evidence="1">Cell membrane</location>
        <topology evidence="1">Multi-pass membrane protein</topology>
    </subcellularLocation>
</comment>
<evidence type="ECO:0000256" key="4">
    <source>
        <dbReference type="ARBA" id="ARBA00022692"/>
    </source>
</evidence>
<dbReference type="EMBL" id="POUA01000012">
    <property type="protein sequence ID" value="PZG55679.1"/>
    <property type="molecule type" value="Genomic_DNA"/>
</dbReference>
<dbReference type="PANTHER" id="PTHR11795">
    <property type="entry name" value="BRANCHED-CHAIN AMINO ACID TRANSPORT SYSTEM PERMEASE PROTEIN LIVH"/>
    <property type="match status" value="1"/>
</dbReference>
<evidence type="ECO:0000256" key="3">
    <source>
        <dbReference type="ARBA" id="ARBA00022475"/>
    </source>
</evidence>
<reference evidence="10 11" key="1">
    <citation type="submission" date="2018-01" db="EMBL/GenBank/DDBJ databases">
        <title>Draft genome sequence of Sphaerisporangium sp. 7K107.</title>
        <authorList>
            <person name="Sahin N."/>
            <person name="Saygin H."/>
            <person name="Ay H."/>
        </authorList>
    </citation>
    <scope>NUCLEOTIDE SEQUENCE [LARGE SCALE GENOMIC DNA]</scope>
    <source>
        <strain evidence="10 11">7K107</strain>
    </source>
</reference>
<feature type="transmembrane region" description="Helical" evidence="9">
    <location>
        <begin position="191"/>
        <end position="211"/>
    </location>
</feature>
<dbReference type="InterPro" id="IPR052157">
    <property type="entry name" value="BCAA_transport_permease"/>
</dbReference>
<evidence type="ECO:0000256" key="6">
    <source>
        <dbReference type="ARBA" id="ARBA00022989"/>
    </source>
</evidence>
<keyword evidence="7 9" id="KW-0472">Membrane</keyword>
<keyword evidence="6 9" id="KW-1133">Transmembrane helix</keyword>
<keyword evidence="3" id="KW-1003">Cell membrane</keyword>
<dbReference type="InterPro" id="IPR001851">
    <property type="entry name" value="ABC_transp_permease"/>
</dbReference>
<evidence type="ECO:0000256" key="1">
    <source>
        <dbReference type="ARBA" id="ARBA00004651"/>
    </source>
</evidence>
<evidence type="ECO:0000256" key="8">
    <source>
        <dbReference type="ARBA" id="ARBA00037998"/>
    </source>
</evidence>
<dbReference type="CDD" id="cd06582">
    <property type="entry name" value="TM_PBP1_LivH_like"/>
    <property type="match status" value="1"/>
</dbReference>
<feature type="transmembrane region" description="Helical" evidence="9">
    <location>
        <begin position="12"/>
        <end position="29"/>
    </location>
</feature>
<evidence type="ECO:0000256" key="5">
    <source>
        <dbReference type="ARBA" id="ARBA00022970"/>
    </source>
</evidence>
<keyword evidence="2" id="KW-0813">Transport</keyword>
<dbReference type="PANTHER" id="PTHR11795:SF450">
    <property type="entry name" value="ABC TRANSPORTER PERMEASE PROTEIN"/>
    <property type="match status" value="1"/>
</dbReference>
<gene>
    <name evidence="10" type="ORF">C1I98_03075</name>
</gene>
<dbReference type="AlphaFoldDB" id="A0A2W2HKS1"/>
<name>A0A2W2HKS1_9ACTN</name>
<feature type="transmembrane region" description="Helical" evidence="9">
    <location>
        <begin position="92"/>
        <end position="111"/>
    </location>
</feature>
<evidence type="ECO:0000313" key="10">
    <source>
        <dbReference type="EMBL" id="PZG55679.1"/>
    </source>
</evidence>
<proteinExistence type="inferred from homology"/>
<keyword evidence="11" id="KW-1185">Reference proteome</keyword>
<sequence>MAQLLSMLVEGASLGAVYALVALGIVVIYKSSSVVNFAQPSLLMFGTYVTASAYSLHGLSFWVALPLGVAAAAVLAVLVDRVLVARFRRTQAVVAASIMTIGVDVVLLTEVDRRIGSQILTTGDPWGNEVVRFLGIGVAEARIAALVVSALLLVLFQLWLHRSDFGVAMRATAEDPETASLMGIRLGRVSATAWAVAGALAVCAGLFIVAYPSPGLDTSVEAVALRALPAAIIGGLDSTTGAIAGGLLVGLSEVLVRGYGEHLAFLGQGFEEAAPYVLMLVVLLARPAGLFGIREAVRV</sequence>
<dbReference type="GO" id="GO:0006865">
    <property type="term" value="P:amino acid transport"/>
    <property type="evidence" value="ECO:0007669"/>
    <property type="project" value="UniProtKB-KW"/>
</dbReference>
<evidence type="ECO:0000256" key="2">
    <source>
        <dbReference type="ARBA" id="ARBA00022448"/>
    </source>
</evidence>
<keyword evidence="4 9" id="KW-0812">Transmembrane</keyword>
<evidence type="ECO:0000256" key="9">
    <source>
        <dbReference type="SAM" id="Phobius"/>
    </source>
</evidence>
<protein>
    <submittedName>
        <fullName evidence="10">Branched-chain amino acid ABC transporter permease</fullName>
    </submittedName>
</protein>
<dbReference type="RefSeq" id="WP_111165519.1">
    <property type="nucleotide sequence ID" value="NZ_POUA01000012.1"/>
</dbReference>
<dbReference type="GO" id="GO:0005886">
    <property type="term" value="C:plasma membrane"/>
    <property type="evidence" value="ECO:0007669"/>
    <property type="project" value="UniProtKB-SubCell"/>
</dbReference>
<feature type="transmembrane region" description="Helical" evidence="9">
    <location>
        <begin position="131"/>
        <end position="160"/>
    </location>
</feature>
<keyword evidence="5" id="KW-0029">Amino-acid transport</keyword>